<accession>A0A4C1UJ32</accession>
<protein>
    <submittedName>
        <fullName evidence="1">Uncharacterized protein</fullName>
    </submittedName>
</protein>
<proteinExistence type="predicted"/>
<dbReference type="AlphaFoldDB" id="A0A4C1UJ32"/>
<organism evidence="1 2">
    <name type="scientific">Eumeta variegata</name>
    <name type="common">Bagworm moth</name>
    <name type="synonym">Eumeta japonica</name>
    <dbReference type="NCBI Taxonomy" id="151549"/>
    <lineage>
        <taxon>Eukaryota</taxon>
        <taxon>Metazoa</taxon>
        <taxon>Ecdysozoa</taxon>
        <taxon>Arthropoda</taxon>
        <taxon>Hexapoda</taxon>
        <taxon>Insecta</taxon>
        <taxon>Pterygota</taxon>
        <taxon>Neoptera</taxon>
        <taxon>Endopterygota</taxon>
        <taxon>Lepidoptera</taxon>
        <taxon>Glossata</taxon>
        <taxon>Ditrysia</taxon>
        <taxon>Tineoidea</taxon>
        <taxon>Psychidae</taxon>
        <taxon>Oiketicinae</taxon>
        <taxon>Eumeta</taxon>
    </lineage>
</organism>
<comment type="caution">
    <text evidence="1">The sequence shown here is derived from an EMBL/GenBank/DDBJ whole genome shotgun (WGS) entry which is preliminary data.</text>
</comment>
<dbReference type="EMBL" id="BGZK01000181">
    <property type="protein sequence ID" value="GBP26483.1"/>
    <property type="molecule type" value="Genomic_DNA"/>
</dbReference>
<gene>
    <name evidence="1" type="ORF">EVAR_85985_1</name>
</gene>
<dbReference type="OrthoDB" id="6883380at2759"/>
<reference evidence="1 2" key="1">
    <citation type="journal article" date="2019" name="Commun. Biol.">
        <title>The bagworm genome reveals a unique fibroin gene that provides high tensile strength.</title>
        <authorList>
            <person name="Kono N."/>
            <person name="Nakamura H."/>
            <person name="Ohtoshi R."/>
            <person name="Tomita M."/>
            <person name="Numata K."/>
            <person name="Arakawa K."/>
        </authorList>
    </citation>
    <scope>NUCLEOTIDE SEQUENCE [LARGE SCALE GENOMIC DNA]</scope>
</reference>
<dbReference type="Proteomes" id="UP000299102">
    <property type="component" value="Unassembled WGS sequence"/>
</dbReference>
<evidence type="ECO:0000313" key="2">
    <source>
        <dbReference type="Proteomes" id="UP000299102"/>
    </source>
</evidence>
<keyword evidence="2" id="KW-1185">Reference proteome</keyword>
<name>A0A4C1UJ32_EUMVA</name>
<sequence>MAFESHRRVIVRSSRGKKSRADSDRRALYLYVLPVDLSFEFRRLVCGDNPTVSFGSPEAPLTLGQCVGGSRCTTACFMLNFLSGTVKLWNDLSLAVFSLVYDKEVFKKIVDFFTKDRQRTCDSFELADVHGLR</sequence>
<evidence type="ECO:0000313" key="1">
    <source>
        <dbReference type="EMBL" id="GBP26483.1"/>
    </source>
</evidence>